<name>A0A0F8YP00_9ZZZZ</name>
<evidence type="ECO:0000313" key="1">
    <source>
        <dbReference type="EMBL" id="KKK55854.1"/>
    </source>
</evidence>
<protein>
    <submittedName>
        <fullName evidence="1">Uncharacterized protein</fullName>
    </submittedName>
</protein>
<organism evidence="1">
    <name type="scientific">marine sediment metagenome</name>
    <dbReference type="NCBI Taxonomy" id="412755"/>
    <lineage>
        <taxon>unclassified sequences</taxon>
        <taxon>metagenomes</taxon>
        <taxon>ecological metagenomes</taxon>
    </lineage>
</organism>
<dbReference type="EMBL" id="LAZR01065290">
    <property type="protein sequence ID" value="KKK55854.1"/>
    <property type="molecule type" value="Genomic_DNA"/>
</dbReference>
<comment type="caution">
    <text evidence="1">The sequence shown here is derived from an EMBL/GenBank/DDBJ whole genome shotgun (WGS) entry which is preliminary data.</text>
</comment>
<dbReference type="AlphaFoldDB" id="A0A0F8YP00"/>
<gene>
    <name evidence="1" type="ORF">LCGC14_3070380</name>
</gene>
<proteinExistence type="predicted"/>
<sequence>MLRKWQSGLIEKVKIIGRRWNLIKNRLIRSWAQHDGQWFLKTSRKHGYKEANRLNQEALFTMAKIEARYVLNALYIKRDLRLRAFNLIL</sequence>
<reference evidence="1" key="1">
    <citation type="journal article" date="2015" name="Nature">
        <title>Complex archaea that bridge the gap between prokaryotes and eukaryotes.</title>
        <authorList>
            <person name="Spang A."/>
            <person name="Saw J.H."/>
            <person name="Jorgensen S.L."/>
            <person name="Zaremba-Niedzwiedzka K."/>
            <person name="Martijn J."/>
            <person name="Lind A.E."/>
            <person name="van Eijk R."/>
            <person name="Schleper C."/>
            <person name="Guy L."/>
            <person name="Ettema T.J."/>
        </authorList>
    </citation>
    <scope>NUCLEOTIDE SEQUENCE</scope>
</reference>
<dbReference type="Pfam" id="PF19620">
    <property type="entry name" value="DUF6125"/>
    <property type="match status" value="1"/>
</dbReference>
<accession>A0A0F8YP00</accession>